<comment type="caution">
    <text evidence="1">The sequence shown here is derived from an EMBL/GenBank/DDBJ whole genome shotgun (WGS) entry which is preliminary data.</text>
</comment>
<gene>
    <name evidence="1" type="ORF">JOC48_000409</name>
</gene>
<accession>A0ABS2MW67</accession>
<proteinExistence type="predicted"/>
<dbReference type="Proteomes" id="UP001296943">
    <property type="component" value="Unassembled WGS sequence"/>
</dbReference>
<reference evidence="1 2" key="1">
    <citation type="submission" date="2021-01" db="EMBL/GenBank/DDBJ databases">
        <title>Genomic Encyclopedia of Type Strains, Phase IV (KMG-IV): sequencing the most valuable type-strain genomes for metagenomic binning, comparative biology and taxonomic classification.</title>
        <authorList>
            <person name="Goeker M."/>
        </authorList>
    </citation>
    <scope>NUCLEOTIDE SEQUENCE [LARGE SCALE GENOMIC DNA]</scope>
    <source>
        <strain evidence="1 2">DSM 23711</strain>
    </source>
</reference>
<organism evidence="1 2">
    <name type="scientific">Aquibacillus albus</name>
    <dbReference type="NCBI Taxonomy" id="1168171"/>
    <lineage>
        <taxon>Bacteria</taxon>
        <taxon>Bacillati</taxon>
        <taxon>Bacillota</taxon>
        <taxon>Bacilli</taxon>
        <taxon>Bacillales</taxon>
        <taxon>Bacillaceae</taxon>
        <taxon>Aquibacillus</taxon>
    </lineage>
</organism>
<dbReference type="EMBL" id="JAFBDR010000001">
    <property type="protein sequence ID" value="MBM7569940.1"/>
    <property type="molecule type" value="Genomic_DNA"/>
</dbReference>
<keyword evidence="2" id="KW-1185">Reference proteome</keyword>
<evidence type="ECO:0000313" key="1">
    <source>
        <dbReference type="EMBL" id="MBM7569940.1"/>
    </source>
</evidence>
<evidence type="ECO:0000313" key="2">
    <source>
        <dbReference type="Proteomes" id="UP001296943"/>
    </source>
</evidence>
<sequence>MFPETIPSILLHASWLPGHGCGAQVDSAEGKLDYTEQRRYQAHRLTGSTYI</sequence>
<protein>
    <submittedName>
        <fullName evidence="1">Uncharacterized protein</fullName>
    </submittedName>
</protein>
<name>A0ABS2MW67_9BACI</name>